<feature type="domain" description="ABC transporter" evidence="4">
    <location>
        <begin position="268"/>
        <end position="502"/>
    </location>
</feature>
<gene>
    <name evidence="5" type="ORF">H9784_04590</name>
</gene>
<feature type="region of interest" description="Disordered" evidence="3">
    <location>
        <begin position="245"/>
        <end position="264"/>
    </location>
</feature>
<feature type="domain" description="ABC transporter" evidence="4">
    <location>
        <begin position="5"/>
        <end position="248"/>
    </location>
</feature>
<name>A0A9D2KPJ4_9BACT</name>
<comment type="caution">
    <text evidence="5">The sequence shown here is derived from an EMBL/GenBank/DDBJ whole genome shotgun (WGS) entry which is preliminary data.</text>
</comment>
<organism evidence="5 6">
    <name type="scientific">Candidatus Desulfovibrio intestinavium</name>
    <dbReference type="NCBI Taxonomy" id="2838534"/>
    <lineage>
        <taxon>Bacteria</taxon>
        <taxon>Pseudomonadati</taxon>
        <taxon>Thermodesulfobacteriota</taxon>
        <taxon>Desulfovibrionia</taxon>
        <taxon>Desulfovibrionales</taxon>
        <taxon>Desulfovibrionaceae</taxon>
        <taxon>Desulfovibrio</taxon>
    </lineage>
</organism>
<dbReference type="InterPro" id="IPR003439">
    <property type="entry name" value="ABC_transporter-like_ATP-bd"/>
</dbReference>
<protein>
    <submittedName>
        <fullName evidence="5">ATP-binding cassette domain-containing protein</fullName>
    </submittedName>
</protein>
<dbReference type="SUPFAM" id="SSF52540">
    <property type="entry name" value="P-loop containing nucleoside triphosphate hydrolases"/>
    <property type="match status" value="2"/>
</dbReference>
<dbReference type="PANTHER" id="PTHR43158:SF2">
    <property type="entry name" value="SKFA PEPTIDE EXPORT ATP-BINDING PROTEIN SKFE"/>
    <property type="match status" value="1"/>
</dbReference>
<dbReference type="GO" id="GO:0005524">
    <property type="term" value="F:ATP binding"/>
    <property type="evidence" value="ECO:0007669"/>
    <property type="project" value="UniProtKB-KW"/>
</dbReference>
<dbReference type="Proteomes" id="UP000823821">
    <property type="component" value="Unassembled WGS sequence"/>
</dbReference>
<dbReference type="SMART" id="SM00382">
    <property type="entry name" value="AAA"/>
    <property type="match status" value="2"/>
</dbReference>
<evidence type="ECO:0000313" key="6">
    <source>
        <dbReference type="Proteomes" id="UP000823821"/>
    </source>
</evidence>
<dbReference type="PROSITE" id="PS00211">
    <property type="entry name" value="ABC_TRANSPORTER_1"/>
    <property type="match status" value="1"/>
</dbReference>
<dbReference type="InterPro" id="IPR027417">
    <property type="entry name" value="P-loop_NTPase"/>
</dbReference>
<dbReference type="Pfam" id="PF00005">
    <property type="entry name" value="ABC_tran"/>
    <property type="match status" value="2"/>
</dbReference>
<reference evidence="5" key="2">
    <citation type="submission" date="2021-04" db="EMBL/GenBank/DDBJ databases">
        <authorList>
            <person name="Gilroy R."/>
        </authorList>
    </citation>
    <scope>NUCLEOTIDE SEQUENCE</scope>
    <source>
        <strain evidence="5">5032</strain>
    </source>
</reference>
<evidence type="ECO:0000313" key="5">
    <source>
        <dbReference type="EMBL" id="HJA78837.1"/>
    </source>
</evidence>
<reference evidence="5" key="1">
    <citation type="journal article" date="2021" name="PeerJ">
        <title>Extensive microbial diversity within the chicken gut microbiome revealed by metagenomics and culture.</title>
        <authorList>
            <person name="Gilroy R."/>
            <person name="Ravi A."/>
            <person name="Getino M."/>
            <person name="Pursley I."/>
            <person name="Horton D.L."/>
            <person name="Alikhan N.F."/>
            <person name="Baker D."/>
            <person name="Gharbi K."/>
            <person name="Hall N."/>
            <person name="Watson M."/>
            <person name="Adriaenssens E.M."/>
            <person name="Foster-Nyarko E."/>
            <person name="Jarju S."/>
            <person name="Secka A."/>
            <person name="Antonio M."/>
            <person name="Oren A."/>
            <person name="Chaudhuri R.R."/>
            <person name="La Ragione R."/>
            <person name="Hildebrand F."/>
            <person name="Pallen M.J."/>
        </authorList>
    </citation>
    <scope>NUCLEOTIDE SEQUENCE</scope>
    <source>
        <strain evidence="5">5032</strain>
    </source>
</reference>
<accession>A0A9D2KPJ4</accession>
<dbReference type="Gene3D" id="3.40.50.300">
    <property type="entry name" value="P-loop containing nucleotide triphosphate hydrolases"/>
    <property type="match status" value="2"/>
</dbReference>
<evidence type="ECO:0000259" key="4">
    <source>
        <dbReference type="PROSITE" id="PS50893"/>
    </source>
</evidence>
<proteinExistence type="predicted"/>
<dbReference type="InterPro" id="IPR017871">
    <property type="entry name" value="ABC_transporter-like_CS"/>
</dbReference>
<sequence length="502" mass="55072">MNELVRVEDVSLSLPGQTPPPWALRHIDWRIERGEHCALMGDNGAGKSTLLRLLNGQCWPAEGRVVWNGPDGPEDAPLAGRAISALVSPALQENYQRQAWYISGRELVLTGFDDTPLLYTSSADERRQEAEALARRLDALPLLEALVPEMSQGQLRLLLLARALVRRPALLLLDECADGLDDQHRRLFFAELDRARQHSTIIMSTHRPEQLPDWCRLVRRVTAGRLLPPEPLERAGWMAAAALSPAPAPSPVPVTPPSPPDPDGEPLLDVQNATVFIDRKEILHAVNWQLRRGEHWRIVGANGSGKSTFLRMLAGDEFVADGGSIRRSLPGQGGQTVMLRDIRKGVRLVSDLSQALYGYSLDALELVCSGWDNTVGNYRDYSEEEVAQARAVMARLDCVTLAGKSIRRLSTGQLRRLFLARALLGGPDILLLDEPCSGLDEGSRRQYLALLDKLAGEGLHLVFVSHLPTDGPSCLNRTARMEGGRLHVVDGSAPAQTPLAAV</sequence>
<dbReference type="EMBL" id="DWZD01000030">
    <property type="protein sequence ID" value="HJA78837.1"/>
    <property type="molecule type" value="Genomic_DNA"/>
</dbReference>
<dbReference type="PANTHER" id="PTHR43158">
    <property type="entry name" value="SKFA PEPTIDE EXPORT ATP-BINDING PROTEIN SKFE"/>
    <property type="match status" value="1"/>
</dbReference>
<dbReference type="GO" id="GO:0016887">
    <property type="term" value="F:ATP hydrolysis activity"/>
    <property type="evidence" value="ECO:0007669"/>
    <property type="project" value="InterPro"/>
</dbReference>
<dbReference type="PROSITE" id="PS50893">
    <property type="entry name" value="ABC_TRANSPORTER_2"/>
    <property type="match status" value="2"/>
</dbReference>
<keyword evidence="1" id="KW-0547">Nucleotide-binding</keyword>
<dbReference type="AlphaFoldDB" id="A0A9D2KPJ4"/>
<keyword evidence="2 5" id="KW-0067">ATP-binding</keyword>
<evidence type="ECO:0000256" key="1">
    <source>
        <dbReference type="ARBA" id="ARBA00022741"/>
    </source>
</evidence>
<feature type="compositionally biased region" description="Pro residues" evidence="3">
    <location>
        <begin position="246"/>
        <end position="261"/>
    </location>
</feature>
<evidence type="ECO:0000256" key="3">
    <source>
        <dbReference type="SAM" id="MobiDB-lite"/>
    </source>
</evidence>
<dbReference type="InterPro" id="IPR003593">
    <property type="entry name" value="AAA+_ATPase"/>
</dbReference>
<evidence type="ECO:0000256" key="2">
    <source>
        <dbReference type="ARBA" id="ARBA00022840"/>
    </source>
</evidence>